<dbReference type="OrthoDB" id="3471158at2"/>
<keyword evidence="2" id="KW-0812">Transmembrane</keyword>
<dbReference type="RefSeq" id="WP_151561724.1">
    <property type="nucleotide sequence ID" value="NZ_WBMT01000008.1"/>
</dbReference>
<dbReference type="Proteomes" id="UP000468735">
    <property type="component" value="Unassembled WGS sequence"/>
</dbReference>
<keyword evidence="2" id="KW-0472">Membrane</keyword>
<keyword evidence="2" id="KW-1133">Transmembrane helix</keyword>
<evidence type="ECO:0000313" key="4">
    <source>
        <dbReference type="Proteomes" id="UP000468735"/>
    </source>
</evidence>
<dbReference type="AlphaFoldDB" id="A0A6H9YUG5"/>
<evidence type="ECO:0000313" key="3">
    <source>
        <dbReference type="EMBL" id="KAB2348033.1"/>
    </source>
</evidence>
<name>A0A6H9YUG5_9ACTN</name>
<feature type="region of interest" description="Disordered" evidence="1">
    <location>
        <begin position="1"/>
        <end position="51"/>
    </location>
</feature>
<organism evidence="3 4">
    <name type="scientific">Actinomadura rudentiformis</name>
    <dbReference type="NCBI Taxonomy" id="359158"/>
    <lineage>
        <taxon>Bacteria</taxon>
        <taxon>Bacillati</taxon>
        <taxon>Actinomycetota</taxon>
        <taxon>Actinomycetes</taxon>
        <taxon>Streptosporangiales</taxon>
        <taxon>Thermomonosporaceae</taxon>
        <taxon>Actinomadura</taxon>
    </lineage>
</organism>
<comment type="caution">
    <text evidence="3">The sequence shown here is derived from an EMBL/GenBank/DDBJ whole genome shotgun (WGS) entry which is preliminary data.</text>
</comment>
<protein>
    <submittedName>
        <fullName evidence="3">Uncharacterized protein</fullName>
    </submittedName>
</protein>
<feature type="region of interest" description="Disordered" evidence="1">
    <location>
        <begin position="110"/>
        <end position="131"/>
    </location>
</feature>
<gene>
    <name evidence="3" type="ORF">F8566_19400</name>
</gene>
<reference evidence="3 4" key="1">
    <citation type="submission" date="2019-09" db="EMBL/GenBank/DDBJ databases">
        <title>Actinomadura physcomitrii sp. nov., a novel actinomycete isolated from moss [Physcomitrium sphaericum (Ludw) Fuernr].</title>
        <authorList>
            <person name="Zhuang X."/>
            <person name="Liu C."/>
        </authorList>
    </citation>
    <scope>NUCLEOTIDE SEQUENCE [LARGE SCALE GENOMIC DNA]</scope>
    <source>
        <strain evidence="3 4">HMC1</strain>
    </source>
</reference>
<proteinExistence type="predicted"/>
<evidence type="ECO:0000256" key="1">
    <source>
        <dbReference type="SAM" id="MobiDB-lite"/>
    </source>
</evidence>
<sequence length="293" mass="30893">MQPGTPRRPGDVPPQSEPDSFHYPQGHTTGAYPADVPGTSITTGPIGVRETSGVEVRLGSRSGRNRAQAERRKRAGRRRGLILTAVVTGVAAMIAGGAVFAIGFGEKSGGGDPPTNSRSGSQGAAPRSGKPVAITTAEGAQYQVAAVNGGVSAGGEPTVQSSPLPAGSAVAYIDYVLSNPTDQKVLLDPPGDVFVKRNLVARQARGRCMWQAGVPETMCTPPTQSEVIRRISGGELEAGDGGDKYMPARSSYLIRAMVEVPVDRRLTRNDLRLYIWQKRFVSGQYAQPAPFPN</sequence>
<evidence type="ECO:0000256" key="2">
    <source>
        <dbReference type="SAM" id="Phobius"/>
    </source>
</evidence>
<feature type="transmembrane region" description="Helical" evidence="2">
    <location>
        <begin position="81"/>
        <end position="104"/>
    </location>
</feature>
<dbReference type="EMBL" id="WBMT01000008">
    <property type="protein sequence ID" value="KAB2348033.1"/>
    <property type="molecule type" value="Genomic_DNA"/>
</dbReference>
<keyword evidence="4" id="KW-1185">Reference proteome</keyword>
<accession>A0A6H9YUG5</accession>